<name>A0AAD4M195_9AGAM</name>
<evidence type="ECO:0000256" key="1">
    <source>
        <dbReference type="SAM" id="MobiDB-lite"/>
    </source>
</evidence>
<accession>A0AAD4M195</accession>
<dbReference type="AlphaFoldDB" id="A0AAD4M195"/>
<feature type="compositionally biased region" description="Polar residues" evidence="1">
    <location>
        <begin position="1"/>
        <end position="12"/>
    </location>
</feature>
<comment type="caution">
    <text evidence="2">The sequence shown here is derived from an EMBL/GenBank/DDBJ whole genome shotgun (WGS) entry which is preliminary data.</text>
</comment>
<reference evidence="2" key="1">
    <citation type="journal article" date="2022" name="New Phytol.">
        <title>Evolutionary transition to the ectomycorrhizal habit in the genomes of a hyperdiverse lineage of mushroom-forming fungi.</title>
        <authorList>
            <person name="Looney B."/>
            <person name="Miyauchi S."/>
            <person name="Morin E."/>
            <person name="Drula E."/>
            <person name="Courty P.E."/>
            <person name="Kohler A."/>
            <person name="Kuo A."/>
            <person name="LaButti K."/>
            <person name="Pangilinan J."/>
            <person name="Lipzen A."/>
            <person name="Riley R."/>
            <person name="Andreopoulos W."/>
            <person name="He G."/>
            <person name="Johnson J."/>
            <person name="Nolan M."/>
            <person name="Tritt A."/>
            <person name="Barry K.W."/>
            <person name="Grigoriev I.V."/>
            <person name="Nagy L.G."/>
            <person name="Hibbett D."/>
            <person name="Henrissat B."/>
            <person name="Matheny P.B."/>
            <person name="Labbe J."/>
            <person name="Martin F.M."/>
        </authorList>
    </citation>
    <scope>NUCLEOTIDE SEQUENCE</scope>
    <source>
        <strain evidence="2">BPL690</strain>
    </source>
</reference>
<dbReference type="EMBL" id="WTXG01000035">
    <property type="protein sequence ID" value="KAI0297628.1"/>
    <property type="molecule type" value="Genomic_DNA"/>
</dbReference>
<evidence type="ECO:0000313" key="2">
    <source>
        <dbReference type="EMBL" id="KAI0297628.1"/>
    </source>
</evidence>
<protein>
    <submittedName>
        <fullName evidence="2">Uncharacterized protein</fullName>
    </submittedName>
</protein>
<proteinExistence type="predicted"/>
<dbReference type="Proteomes" id="UP001203297">
    <property type="component" value="Unassembled WGS sequence"/>
</dbReference>
<gene>
    <name evidence="2" type="ORF">B0F90DRAFT_1738658</name>
</gene>
<keyword evidence="3" id="KW-1185">Reference proteome</keyword>
<organism evidence="2 3">
    <name type="scientific">Multifurca ochricompacta</name>
    <dbReference type="NCBI Taxonomy" id="376703"/>
    <lineage>
        <taxon>Eukaryota</taxon>
        <taxon>Fungi</taxon>
        <taxon>Dikarya</taxon>
        <taxon>Basidiomycota</taxon>
        <taxon>Agaricomycotina</taxon>
        <taxon>Agaricomycetes</taxon>
        <taxon>Russulales</taxon>
        <taxon>Russulaceae</taxon>
        <taxon>Multifurca</taxon>
    </lineage>
</organism>
<evidence type="ECO:0000313" key="3">
    <source>
        <dbReference type="Proteomes" id="UP001203297"/>
    </source>
</evidence>
<feature type="region of interest" description="Disordered" evidence="1">
    <location>
        <begin position="1"/>
        <end position="35"/>
    </location>
</feature>
<sequence length="71" mass="8133">MMTNEVKSNSSRGGYPAIERTSDALSPHKKTTENFYTNTNVKNRNRVKAALLKTLQGKNGGHKRERKRMKR</sequence>